<accession>A0AAE2YS66</accession>
<evidence type="ECO:0000256" key="2">
    <source>
        <dbReference type="ARBA" id="ARBA00022692"/>
    </source>
</evidence>
<dbReference type="InterPro" id="IPR049453">
    <property type="entry name" value="Memb_transporter_dom"/>
</dbReference>
<feature type="domain" description="Integral membrane bound transporter" evidence="6">
    <location>
        <begin position="60"/>
        <end position="170"/>
    </location>
</feature>
<evidence type="ECO:0000256" key="1">
    <source>
        <dbReference type="ARBA" id="ARBA00004141"/>
    </source>
</evidence>
<feature type="transmembrane region" description="Helical" evidence="5">
    <location>
        <begin position="24"/>
        <end position="44"/>
    </location>
</feature>
<feature type="transmembrane region" description="Helical" evidence="5">
    <location>
        <begin position="50"/>
        <end position="70"/>
    </location>
</feature>
<feature type="transmembrane region" description="Helical" evidence="5">
    <location>
        <begin position="82"/>
        <end position="101"/>
    </location>
</feature>
<feature type="transmembrane region" description="Helical" evidence="5">
    <location>
        <begin position="132"/>
        <end position="152"/>
    </location>
</feature>
<keyword evidence="8" id="KW-1185">Reference proteome</keyword>
<dbReference type="EMBL" id="JAAXYO010000195">
    <property type="protein sequence ID" value="MBU2789286.1"/>
    <property type="molecule type" value="Genomic_DNA"/>
</dbReference>
<keyword evidence="2 5" id="KW-0812">Transmembrane</keyword>
<comment type="subcellular location">
    <subcellularLocation>
        <location evidence="1">Membrane</location>
        <topology evidence="1">Multi-pass membrane protein</topology>
    </subcellularLocation>
</comment>
<protein>
    <submittedName>
        <fullName evidence="7">FUSC family protein</fullName>
    </submittedName>
</protein>
<dbReference type="Proteomes" id="UP001197378">
    <property type="component" value="Unassembled WGS sequence"/>
</dbReference>
<keyword evidence="3 5" id="KW-1133">Transmembrane helix</keyword>
<evidence type="ECO:0000256" key="5">
    <source>
        <dbReference type="SAM" id="Phobius"/>
    </source>
</evidence>
<sequence>MNLLPQAREQLTDAGRKLHHKGPYIHSLTLTGLVLAGYLLGYGLDELVPTHVTAAVIGALWSAVTVLTVFKDHWADTRASFWSTLSSTVVGAVAALLYLLYFPQKMLALALVMALSLLFSQLVGFNDRGRQVVSTVLLIVIFSHLNSSAPWLNAGMRLAEVLVGALVGLVGGYMLRKASILDEE</sequence>
<evidence type="ECO:0000256" key="4">
    <source>
        <dbReference type="ARBA" id="ARBA00023136"/>
    </source>
</evidence>
<proteinExistence type="predicted"/>
<evidence type="ECO:0000256" key="3">
    <source>
        <dbReference type="ARBA" id="ARBA00022989"/>
    </source>
</evidence>
<evidence type="ECO:0000313" key="8">
    <source>
        <dbReference type="Proteomes" id="UP001197378"/>
    </source>
</evidence>
<dbReference type="AlphaFoldDB" id="A0AAE2YS66"/>
<comment type="caution">
    <text evidence="7">The sequence shown here is derived from an EMBL/GenBank/DDBJ whole genome shotgun (WGS) entry which is preliminary data.</text>
</comment>
<evidence type="ECO:0000313" key="7">
    <source>
        <dbReference type="EMBL" id="MBU2789286.1"/>
    </source>
</evidence>
<dbReference type="RefSeq" id="WP_215871751.1">
    <property type="nucleotide sequence ID" value="NZ_JAAXYO010000195.1"/>
</dbReference>
<reference evidence="7" key="1">
    <citation type="journal article" date="2021" name="ISME J.">
        <title>Genomic evolution of the class Acidithiobacillia: deep-branching Proteobacteria living in extreme acidic conditions.</title>
        <authorList>
            <person name="Moya-Beltran A."/>
            <person name="Beard S."/>
            <person name="Rojas-Villalobos C."/>
            <person name="Issotta F."/>
            <person name="Gallardo Y."/>
            <person name="Ulloa R."/>
            <person name="Giaveno A."/>
            <person name="Degli Esposti M."/>
            <person name="Johnson D.B."/>
            <person name="Quatrini R."/>
        </authorList>
    </citation>
    <scope>NUCLEOTIDE SEQUENCE</scope>
    <source>
        <strain evidence="7">VAN18-1</strain>
    </source>
</reference>
<organism evidence="7 8">
    <name type="scientific">Igneacidithiobacillus copahuensis</name>
    <dbReference type="NCBI Taxonomy" id="2724909"/>
    <lineage>
        <taxon>Bacteria</taxon>
        <taxon>Pseudomonadati</taxon>
        <taxon>Pseudomonadota</taxon>
        <taxon>Acidithiobacillia</taxon>
        <taxon>Acidithiobacillales</taxon>
        <taxon>Acidithiobacillaceae</taxon>
        <taxon>Igneacidithiobacillus</taxon>
    </lineage>
</organism>
<evidence type="ECO:0000259" key="6">
    <source>
        <dbReference type="Pfam" id="PF13515"/>
    </source>
</evidence>
<dbReference type="Pfam" id="PF13515">
    <property type="entry name" value="FUSC_2"/>
    <property type="match status" value="1"/>
</dbReference>
<feature type="transmembrane region" description="Helical" evidence="5">
    <location>
        <begin position="107"/>
        <end position="125"/>
    </location>
</feature>
<gene>
    <name evidence="7" type="ORF">HFQ13_13940</name>
</gene>
<name>A0AAE2YS66_9PROT</name>
<feature type="transmembrane region" description="Helical" evidence="5">
    <location>
        <begin position="158"/>
        <end position="175"/>
    </location>
</feature>
<dbReference type="GO" id="GO:0016020">
    <property type="term" value="C:membrane"/>
    <property type="evidence" value="ECO:0007669"/>
    <property type="project" value="UniProtKB-SubCell"/>
</dbReference>
<keyword evidence="4 5" id="KW-0472">Membrane</keyword>